<organism evidence="2 3">
    <name type="scientific">Ancylostoma ceylanicum</name>
    <dbReference type="NCBI Taxonomy" id="53326"/>
    <lineage>
        <taxon>Eukaryota</taxon>
        <taxon>Metazoa</taxon>
        <taxon>Ecdysozoa</taxon>
        <taxon>Nematoda</taxon>
        <taxon>Chromadorea</taxon>
        <taxon>Rhabditida</taxon>
        <taxon>Rhabditina</taxon>
        <taxon>Rhabditomorpha</taxon>
        <taxon>Strongyloidea</taxon>
        <taxon>Ancylostomatidae</taxon>
        <taxon>Ancylostomatinae</taxon>
        <taxon>Ancylostoma</taxon>
    </lineage>
</organism>
<dbReference type="Proteomes" id="UP000024635">
    <property type="component" value="Unassembled WGS sequence"/>
</dbReference>
<dbReference type="EMBL" id="JARK01001537">
    <property type="protein sequence ID" value="EYB91825.1"/>
    <property type="molecule type" value="Genomic_DNA"/>
</dbReference>
<dbReference type="AlphaFoldDB" id="A0A016SMG3"/>
<comment type="caution">
    <text evidence="2">The sequence shown here is derived from an EMBL/GenBank/DDBJ whole genome shotgun (WGS) entry which is preliminary data.</text>
</comment>
<keyword evidence="3" id="KW-1185">Reference proteome</keyword>
<proteinExistence type="predicted"/>
<reference evidence="3" key="1">
    <citation type="journal article" date="2015" name="Nat. Genet.">
        <title>The genome and transcriptome of the zoonotic hookworm Ancylostoma ceylanicum identify infection-specific gene families.</title>
        <authorList>
            <person name="Schwarz E.M."/>
            <person name="Hu Y."/>
            <person name="Antoshechkin I."/>
            <person name="Miller M.M."/>
            <person name="Sternberg P.W."/>
            <person name="Aroian R.V."/>
        </authorList>
    </citation>
    <scope>NUCLEOTIDE SEQUENCE</scope>
    <source>
        <strain evidence="3">HY135</strain>
    </source>
</reference>
<evidence type="ECO:0000256" key="1">
    <source>
        <dbReference type="SAM" id="Phobius"/>
    </source>
</evidence>
<name>A0A016SMG3_9BILA</name>
<evidence type="ECO:0000313" key="2">
    <source>
        <dbReference type="EMBL" id="EYB91825.1"/>
    </source>
</evidence>
<evidence type="ECO:0000313" key="3">
    <source>
        <dbReference type="Proteomes" id="UP000024635"/>
    </source>
</evidence>
<keyword evidence="1" id="KW-1133">Transmembrane helix</keyword>
<sequence>MTSIASTLAICSLFFLLSVAFLIAFVIYLLWKHNYQRERLFDVGVKPRGSCDIAILIPEPIPELMYQCPSDPPEYSEAARASPLPSYDDVIYCDQVARSFQNLISVK</sequence>
<feature type="transmembrane region" description="Helical" evidence="1">
    <location>
        <begin position="6"/>
        <end position="31"/>
    </location>
</feature>
<keyword evidence="1" id="KW-0812">Transmembrane</keyword>
<gene>
    <name evidence="2" type="primary">Acey_s0201.g1723</name>
    <name evidence="2" type="synonym">Acey-C12D8.15</name>
    <name evidence="2" type="ORF">Y032_0201g1723</name>
</gene>
<dbReference type="OrthoDB" id="5847018at2759"/>
<keyword evidence="1" id="KW-0472">Membrane</keyword>
<protein>
    <submittedName>
        <fullName evidence="2">Uncharacterized protein</fullName>
    </submittedName>
</protein>
<accession>A0A016SMG3</accession>